<feature type="domain" description="Phenylalanyl-tRNA synthetase" evidence="12">
    <location>
        <begin position="201"/>
        <end position="271"/>
    </location>
</feature>
<dbReference type="Gene3D" id="3.30.1370.240">
    <property type="match status" value="1"/>
</dbReference>
<keyword evidence="6" id="KW-0479">Metal-binding</keyword>
<evidence type="ECO:0000256" key="10">
    <source>
        <dbReference type="ARBA" id="ARBA00022917"/>
    </source>
</evidence>
<dbReference type="Pfam" id="PF18552">
    <property type="entry name" value="PheRS_DBD1"/>
    <property type="match status" value="1"/>
</dbReference>
<evidence type="ECO:0000256" key="7">
    <source>
        <dbReference type="ARBA" id="ARBA00022741"/>
    </source>
</evidence>
<comment type="similarity">
    <text evidence="2">Belongs to the class-II aminoacyl-tRNA synthetase family. Phe-tRNA synthetase alpha subunit type 2 subfamily.</text>
</comment>
<dbReference type="Gene3D" id="3.30.930.10">
    <property type="entry name" value="Bira Bifunctional Protein, Domain 2"/>
    <property type="match status" value="1"/>
</dbReference>
<dbReference type="EMBL" id="GCKF01040635">
    <property type="protein sequence ID" value="JAG95411.1"/>
    <property type="molecule type" value="Transcribed_RNA"/>
</dbReference>
<proteinExistence type="inferred from homology"/>
<accession>A0A0D6QY65</accession>
<dbReference type="Gene3D" id="1.10.10.2320">
    <property type="match status" value="1"/>
</dbReference>
<evidence type="ECO:0000256" key="5">
    <source>
        <dbReference type="ARBA" id="ARBA00022598"/>
    </source>
</evidence>
<dbReference type="GO" id="GO:0005524">
    <property type="term" value="F:ATP binding"/>
    <property type="evidence" value="ECO:0007669"/>
    <property type="project" value="UniProtKB-KW"/>
</dbReference>
<dbReference type="InterPro" id="IPR040725">
    <property type="entry name" value="PheRS_DBD3"/>
</dbReference>
<dbReference type="SUPFAM" id="SSF55681">
    <property type="entry name" value="Class II aaRS and biotin synthetases"/>
    <property type="match status" value="1"/>
</dbReference>
<reference evidence="15" key="1">
    <citation type="submission" date="2015-03" db="EMBL/GenBank/DDBJ databases">
        <title>A transcriptome of Araucaria cunninghamii, an australian fine timber species.</title>
        <authorList>
            <person name="Jing Yi C.J.Y."/>
            <person name="Yin San L.Y.S."/>
            <person name="Abdul Karim S.S."/>
            <person name="Wan Azmi N.N."/>
            <person name="Hercus R.R."/>
            <person name="Croft L.L."/>
        </authorList>
    </citation>
    <scope>NUCLEOTIDE SEQUENCE</scope>
    <source>
        <strain evidence="15">MI0301</strain>
        <tissue evidence="15">Leaf</tissue>
    </source>
</reference>
<keyword evidence="8" id="KW-0067">ATP-binding</keyword>
<evidence type="ECO:0000256" key="8">
    <source>
        <dbReference type="ARBA" id="ARBA00022840"/>
    </source>
</evidence>
<dbReference type="AlphaFoldDB" id="A0A0D6QY65"/>
<dbReference type="PANTHER" id="PTHR11538">
    <property type="entry name" value="PHENYLALANYL-TRNA SYNTHETASE"/>
    <property type="match status" value="1"/>
</dbReference>
<keyword evidence="5" id="KW-0436">Ligase</keyword>
<comment type="subcellular location">
    <subcellularLocation>
        <location evidence="1">Cytoplasm</location>
    </subcellularLocation>
</comment>
<organism evidence="15">
    <name type="scientific">Araucaria cunninghamii</name>
    <name type="common">Hoop pine</name>
    <name type="synonym">Moreton Bay pine</name>
    <dbReference type="NCBI Taxonomy" id="56994"/>
    <lineage>
        <taxon>Eukaryota</taxon>
        <taxon>Viridiplantae</taxon>
        <taxon>Streptophyta</taxon>
        <taxon>Embryophyta</taxon>
        <taxon>Tracheophyta</taxon>
        <taxon>Spermatophyta</taxon>
        <taxon>Pinopsida</taxon>
        <taxon>Pinidae</taxon>
        <taxon>Conifers II</taxon>
        <taxon>Araucariales</taxon>
        <taxon>Araucariaceae</taxon>
        <taxon>Araucaria</taxon>
    </lineage>
</organism>
<dbReference type="GO" id="GO:0046872">
    <property type="term" value="F:metal ion binding"/>
    <property type="evidence" value="ECO:0007669"/>
    <property type="project" value="UniProtKB-KW"/>
</dbReference>
<keyword evidence="4" id="KW-0963">Cytoplasm</keyword>
<evidence type="ECO:0000256" key="9">
    <source>
        <dbReference type="ARBA" id="ARBA00022842"/>
    </source>
</evidence>
<evidence type="ECO:0000256" key="2">
    <source>
        <dbReference type="ARBA" id="ARBA00006703"/>
    </source>
</evidence>
<evidence type="ECO:0000256" key="1">
    <source>
        <dbReference type="ARBA" id="ARBA00004496"/>
    </source>
</evidence>
<keyword evidence="11" id="KW-0030">Aminoacyl-tRNA synthetase</keyword>
<dbReference type="EC" id="6.1.1.20" evidence="3"/>
<keyword evidence="7" id="KW-0547">Nucleotide-binding</keyword>
<dbReference type="GO" id="GO:0000049">
    <property type="term" value="F:tRNA binding"/>
    <property type="evidence" value="ECO:0007669"/>
    <property type="project" value="InterPro"/>
</dbReference>
<evidence type="ECO:0000256" key="4">
    <source>
        <dbReference type="ARBA" id="ARBA00022490"/>
    </source>
</evidence>
<evidence type="ECO:0000259" key="13">
    <source>
        <dbReference type="Pfam" id="PF18552"/>
    </source>
</evidence>
<dbReference type="PANTHER" id="PTHR11538:SF40">
    <property type="entry name" value="PHENYLALANINE--TRNA LIGASE ALPHA SUBUNIT"/>
    <property type="match status" value="1"/>
</dbReference>
<evidence type="ECO:0000259" key="12">
    <source>
        <dbReference type="Pfam" id="PF01409"/>
    </source>
</evidence>
<name>A0A0D6QY65_ARACU</name>
<dbReference type="InterPro" id="IPR002319">
    <property type="entry name" value="Phenylalanyl-tRNA_Synthase"/>
</dbReference>
<dbReference type="GO" id="GO:0009328">
    <property type="term" value="C:phenylalanine-tRNA ligase complex"/>
    <property type="evidence" value="ECO:0007669"/>
    <property type="project" value="TreeGrafter"/>
</dbReference>
<evidence type="ECO:0000256" key="6">
    <source>
        <dbReference type="ARBA" id="ARBA00022723"/>
    </source>
</evidence>
<dbReference type="Pfam" id="PF01409">
    <property type="entry name" value="tRNA-synt_2d"/>
    <property type="match status" value="1"/>
</dbReference>
<dbReference type="Gene3D" id="1.10.10.2330">
    <property type="match status" value="1"/>
</dbReference>
<protein>
    <recommendedName>
        <fullName evidence="3">phenylalanine--tRNA ligase</fullName>
        <ecNumber evidence="3">6.1.1.20</ecNumber>
    </recommendedName>
</protein>
<dbReference type="FunFam" id="1.10.10.2320:FF:000001">
    <property type="entry name" value="phenylalanine--tRNA ligase alpha subunit"/>
    <property type="match status" value="1"/>
</dbReference>
<keyword evidence="10" id="KW-0648">Protein biosynthesis</keyword>
<dbReference type="InterPro" id="IPR045864">
    <property type="entry name" value="aa-tRNA-synth_II/BPL/LPL"/>
</dbReference>
<sequence length="280" mass="31891">MAEEAVLGYLQSHDEIPDSGEFAASSGLDHSELLSVITSLNGFRLVNAKDIKREKWILTEEGQTYANSGSPEVQFFLAIPPEGIPREELQRKVNGSVYKIGSSQAIKNKWVELGKLLVSRKVENVEDRVRELLIKIREGQEVDPKDVDALKKRKLIALQTWKGYSLRKGPNYAPKRMKAATDLTREQLQKGTWQGLEFKDYNFNALGQPTEGGHLHPLLKVRAQFREIFLEMGFEEMPTNNFVESSFWNFDALFQPQQHPARDSHDTFFSESSCLYSKIA</sequence>
<keyword evidence="9" id="KW-0460">Magnesium</keyword>
<feature type="domain" description="PheRS DNA binding" evidence="14">
    <location>
        <begin position="70"/>
        <end position="125"/>
    </location>
</feature>
<dbReference type="Pfam" id="PF18553">
    <property type="entry name" value="PheRS_DBD3"/>
    <property type="match status" value="1"/>
</dbReference>
<dbReference type="GO" id="GO:0005829">
    <property type="term" value="C:cytosol"/>
    <property type="evidence" value="ECO:0007669"/>
    <property type="project" value="TreeGrafter"/>
</dbReference>
<feature type="domain" description="PheRS DNA binding" evidence="13">
    <location>
        <begin position="3"/>
        <end position="56"/>
    </location>
</feature>
<evidence type="ECO:0000256" key="11">
    <source>
        <dbReference type="ARBA" id="ARBA00023146"/>
    </source>
</evidence>
<dbReference type="GO" id="GO:0006432">
    <property type="term" value="P:phenylalanyl-tRNA aminoacylation"/>
    <property type="evidence" value="ECO:0007669"/>
    <property type="project" value="TreeGrafter"/>
</dbReference>
<evidence type="ECO:0000256" key="3">
    <source>
        <dbReference type="ARBA" id="ARBA00012814"/>
    </source>
</evidence>
<dbReference type="GO" id="GO:0004826">
    <property type="term" value="F:phenylalanine-tRNA ligase activity"/>
    <property type="evidence" value="ECO:0007669"/>
    <property type="project" value="UniProtKB-EC"/>
</dbReference>
<evidence type="ECO:0000259" key="14">
    <source>
        <dbReference type="Pfam" id="PF18553"/>
    </source>
</evidence>
<dbReference type="InterPro" id="IPR040724">
    <property type="entry name" value="PheRS_DBD1"/>
</dbReference>
<evidence type="ECO:0000313" key="15">
    <source>
        <dbReference type="EMBL" id="JAG95411.1"/>
    </source>
</evidence>